<comment type="cofactor">
    <cofactor evidence="7">
        <name>Zn(2+)</name>
        <dbReference type="ChEBI" id="CHEBI:29105"/>
    </cofactor>
    <text evidence="7">Binds 1 zinc ion.</text>
</comment>
<evidence type="ECO:0000313" key="8">
    <source>
        <dbReference type="EMBL" id="OAA31782.1"/>
    </source>
</evidence>
<dbReference type="GO" id="GO:0008270">
    <property type="term" value="F:zinc ion binding"/>
    <property type="evidence" value="ECO:0007669"/>
    <property type="project" value="UniProtKB-UniRule"/>
</dbReference>
<dbReference type="GO" id="GO:0004521">
    <property type="term" value="F:RNA endonuclease activity"/>
    <property type="evidence" value="ECO:0007669"/>
    <property type="project" value="UniProtKB-UniRule"/>
</dbReference>
<keyword evidence="6 7" id="KW-0862">Zinc</keyword>
<dbReference type="GO" id="GO:0005737">
    <property type="term" value="C:cytoplasm"/>
    <property type="evidence" value="ECO:0007669"/>
    <property type="project" value="UniProtKB-SubCell"/>
</dbReference>
<keyword evidence="7" id="KW-0698">rRNA processing</keyword>
<keyword evidence="7" id="KW-0963">Cytoplasm</keyword>
<comment type="function">
    <text evidence="7">Single strand-specific metallo-endoribonuclease involved in late-stage 70S ribosome quality control and in maturation of the 3' terminus of the 16S rRNA.</text>
</comment>
<reference evidence="8 9" key="1">
    <citation type="submission" date="2014-02" db="EMBL/GenBank/DDBJ databases">
        <title>Kosmotoga genome sequencing.</title>
        <authorList>
            <person name="Pollo S.M."/>
            <person name="Charchuk R."/>
            <person name="Nesbo C.L."/>
        </authorList>
    </citation>
    <scope>NUCLEOTIDE SEQUENCE [LARGE SCALE GENOMIC DNA]</scope>
    <source>
        <strain evidence="8 9">S304</strain>
    </source>
</reference>
<keyword evidence="4 7" id="KW-0255">Endonuclease</keyword>
<comment type="similarity">
    <text evidence="1 7">Belongs to the endoribonuclease YbeY family.</text>
</comment>
<dbReference type="NCBIfam" id="TIGR00043">
    <property type="entry name" value="rRNA maturation RNase YbeY"/>
    <property type="match status" value="1"/>
</dbReference>
<evidence type="ECO:0000256" key="2">
    <source>
        <dbReference type="ARBA" id="ARBA00022722"/>
    </source>
</evidence>
<name>A0A176K446_9BACT</name>
<dbReference type="HAMAP" id="MF_00009">
    <property type="entry name" value="Endoribonucl_YbeY"/>
    <property type="match status" value="1"/>
</dbReference>
<evidence type="ECO:0000313" key="9">
    <source>
        <dbReference type="Proteomes" id="UP000077339"/>
    </source>
</evidence>
<dbReference type="EC" id="3.1.-.-" evidence="7"/>
<dbReference type="Gene3D" id="3.40.390.30">
    <property type="entry name" value="Metalloproteases ('zincins'), catalytic domain"/>
    <property type="match status" value="1"/>
</dbReference>
<dbReference type="InterPro" id="IPR023091">
    <property type="entry name" value="MetalPrtase_cat_dom_sf_prd"/>
</dbReference>
<dbReference type="InterPro" id="IPR020549">
    <property type="entry name" value="YbeY_CS"/>
</dbReference>
<dbReference type="Proteomes" id="UP000077339">
    <property type="component" value="Unassembled WGS sequence"/>
</dbReference>
<dbReference type="InterPro" id="IPR002036">
    <property type="entry name" value="YbeY"/>
</dbReference>
<dbReference type="PANTHER" id="PTHR46986:SF1">
    <property type="entry name" value="ENDORIBONUCLEASE YBEY, CHLOROPLASTIC"/>
    <property type="match status" value="1"/>
</dbReference>
<evidence type="ECO:0000256" key="1">
    <source>
        <dbReference type="ARBA" id="ARBA00010875"/>
    </source>
</evidence>
<protein>
    <recommendedName>
        <fullName evidence="7">Endoribonuclease YbeY</fullName>
        <ecNumber evidence="7">3.1.-.-</ecNumber>
    </recommendedName>
</protein>
<accession>A0A176K446</accession>
<proteinExistence type="inferred from homology"/>
<dbReference type="PROSITE" id="PS01306">
    <property type="entry name" value="UPF0054"/>
    <property type="match status" value="1"/>
</dbReference>
<dbReference type="AlphaFoldDB" id="A0A176K446"/>
<dbReference type="STRING" id="1453497.AT15_02850"/>
<evidence type="ECO:0000256" key="5">
    <source>
        <dbReference type="ARBA" id="ARBA00022801"/>
    </source>
</evidence>
<keyword evidence="9" id="KW-1185">Reference proteome</keyword>
<dbReference type="SUPFAM" id="SSF55486">
    <property type="entry name" value="Metalloproteases ('zincins'), catalytic domain"/>
    <property type="match status" value="1"/>
</dbReference>
<evidence type="ECO:0000256" key="4">
    <source>
        <dbReference type="ARBA" id="ARBA00022759"/>
    </source>
</evidence>
<keyword evidence="2 7" id="KW-0540">Nuclease</keyword>
<evidence type="ECO:0000256" key="3">
    <source>
        <dbReference type="ARBA" id="ARBA00022723"/>
    </source>
</evidence>
<keyword evidence="3 7" id="KW-0479">Metal-binding</keyword>
<keyword evidence="5 7" id="KW-0378">Hydrolase</keyword>
<dbReference type="PATRIC" id="fig|1453497.3.peg.565"/>
<dbReference type="GO" id="GO:0004222">
    <property type="term" value="F:metalloendopeptidase activity"/>
    <property type="evidence" value="ECO:0007669"/>
    <property type="project" value="InterPro"/>
</dbReference>
<dbReference type="Pfam" id="PF02130">
    <property type="entry name" value="YbeY"/>
    <property type="match status" value="1"/>
</dbReference>
<keyword evidence="7" id="KW-0690">Ribosome biogenesis</keyword>
<organism evidence="8 9">
    <name type="scientific">Kosmotoga arenicorallina S304</name>
    <dbReference type="NCBI Taxonomy" id="1453497"/>
    <lineage>
        <taxon>Bacteria</taxon>
        <taxon>Thermotogati</taxon>
        <taxon>Thermotogota</taxon>
        <taxon>Thermotogae</taxon>
        <taxon>Kosmotogales</taxon>
        <taxon>Kosmotogaceae</taxon>
        <taxon>Kosmotoga</taxon>
    </lineage>
</organism>
<dbReference type="OrthoDB" id="9807740at2"/>
<dbReference type="GO" id="GO:0006364">
    <property type="term" value="P:rRNA processing"/>
    <property type="evidence" value="ECO:0007669"/>
    <property type="project" value="UniProtKB-UniRule"/>
</dbReference>
<feature type="binding site" evidence="7">
    <location>
        <position position="111"/>
    </location>
    <ligand>
        <name>Zn(2+)</name>
        <dbReference type="ChEBI" id="CHEBI:29105"/>
        <note>catalytic</note>
    </ligand>
</feature>
<dbReference type="PANTHER" id="PTHR46986">
    <property type="entry name" value="ENDORIBONUCLEASE YBEY, CHLOROPLASTIC"/>
    <property type="match status" value="1"/>
</dbReference>
<evidence type="ECO:0000256" key="7">
    <source>
        <dbReference type="HAMAP-Rule" id="MF_00009"/>
    </source>
</evidence>
<dbReference type="EMBL" id="JFHK01000002">
    <property type="protein sequence ID" value="OAA31782.1"/>
    <property type="molecule type" value="Genomic_DNA"/>
</dbReference>
<dbReference type="RefSeq" id="WP_068345380.1">
    <property type="nucleotide sequence ID" value="NZ_JFHK01000002.1"/>
</dbReference>
<comment type="subcellular location">
    <subcellularLocation>
        <location evidence="7">Cytoplasm</location>
    </subcellularLocation>
</comment>
<gene>
    <name evidence="7" type="primary">ybeY</name>
    <name evidence="8" type="ORF">AT15_02850</name>
</gene>
<sequence>MKIAIENQTAKIINLEKLEALIKNVIVDELGNEPNTELDLLLTDDAEIAKLNAKYRKKEGPTDVLSFEYGLDEDVIGDMIISLETIERQAKDYGNSFEEELSLMIIHGLLHILGYEHENDEEEAKEMFQRQRKYFDKFVKEG</sequence>
<comment type="caution">
    <text evidence="8">The sequence shown here is derived from an EMBL/GenBank/DDBJ whole genome shotgun (WGS) entry which is preliminary data.</text>
</comment>
<evidence type="ECO:0000256" key="6">
    <source>
        <dbReference type="ARBA" id="ARBA00022833"/>
    </source>
</evidence>
<feature type="binding site" evidence="7">
    <location>
        <position position="117"/>
    </location>
    <ligand>
        <name>Zn(2+)</name>
        <dbReference type="ChEBI" id="CHEBI:29105"/>
        <note>catalytic</note>
    </ligand>
</feature>
<feature type="binding site" evidence="7">
    <location>
        <position position="107"/>
    </location>
    <ligand>
        <name>Zn(2+)</name>
        <dbReference type="ChEBI" id="CHEBI:29105"/>
        <note>catalytic</note>
    </ligand>
</feature>